<dbReference type="Proteomes" id="UP001499854">
    <property type="component" value="Unassembled WGS sequence"/>
</dbReference>
<evidence type="ECO:0000313" key="2">
    <source>
        <dbReference type="EMBL" id="GAA1988821.1"/>
    </source>
</evidence>
<organism evidence="2 3">
    <name type="scientific">Catenulispora subtropica</name>
    <dbReference type="NCBI Taxonomy" id="450798"/>
    <lineage>
        <taxon>Bacteria</taxon>
        <taxon>Bacillati</taxon>
        <taxon>Actinomycetota</taxon>
        <taxon>Actinomycetes</taxon>
        <taxon>Catenulisporales</taxon>
        <taxon>Catenulisporaceae</taxon>
        <taxon>Catenulispora</taxon>
    </lineage>
</organism>
<dbReference type="EMBL" id="BAAAQM010000041">
    <property type="protein sequence ID" value="GAA1988821.1"/>
    <property type="molecule type" value="Genomic_DNA"/>
</dbReference>
<protein>
    <submittedName>
        <fullName evidence="2">Uncharacterized protein</fullName>
    </submittedName>
</protein>
<sequence length="469" mass="49109">MPEDFSSLLDALAAEGRGVARPLPAGAIEASGRVRRRRRRNLTAVTSALAACAVAGGVTWGFGGSHGGSAPIVPGGVTASPIPPPGQSPNSQVTIDTSRFLQNDEAPNPGAFQWKIDVAMTTGLMGVEFGLCGNGPTLGPPHLRAKTEDVAQYRSPYAAANSFESIFHYPSAEAAQQDFAMLTPDPAKCSGTLTGHVTGTVPDGFAWVQSWPASNGGRPAAEHALVVHSGDTIAYWRYQDEGQGTPYDTADDQKALQRMADRLDGRTPVPATNTAPPPDAIPDSAWLDALQIPFATADKSHGWYQMGTTPPQPGDDQPSDLCSSAGLDIVTGKDATIAEHMFHGTPDTTPAYPGSNYLYSGANQSIATFPTAERARAAFTTAKQLTSQHGCTYTDTTSHHKITRAVKVGTVSPSGFSLQVDDTPGSSHIHLYVVAKGTHVSTLFVSFEQGDNTTAGDAAVLAAMTARLP</sequence>
<evidence type="ECO:0000256" key="1">
    <source>
        <dbReference type="SAM" id="Phobius"/>
    </source>
</evidence>
<proteinExistence type="predicted"/>
<reference evidence="2 3" key="1">
    <citation type="journal article" date="2019" name="Int. J. Syst. Evol. Microbiol.">
        <title>The Global Catalogue of Microorganisms (GCM) 10K type strain sequencing project: providing services to taxonomists for standard genome sequencing and annotation.</title>
        <authorList>
            <consortium name="The Broad Institute Genomics Platform"/>
            <consortium name="The Broad Institute Genome Sequencing Center for Infectious Disease"/>
            <person name="Wu L."/>
            <person name="Ma J."/>
        </authorList>
    </citation>
    <scope>NUCLEOTIDE SEQUENCE [LARGE SCALE GENOMIC DNA]</scope>
    <source>
        <strain evidence="2 3">JCM 16013</strain>
    </source>
</reference>
<comment type="caution">
    <text evidence="2">The sequence shown here is derived from an EMBL/GenBank/DDBJ whole genome shotgun (WGS) entry which is preliminary data.</text>
</comment>
<feature type="transmembrane region" description="Helical" evidence="1">
    <location>
        <begin position="42"/>
        <end position="62"/>
    </location>
</feature>
<keyword evidence="1" id="KW-0472">Membrane</keyword>
<name>A0ABN2SLC4_9ACTN</name>
<keyword evidence="3" id="KW-1185">Reference proteome</keyword>
<accession>A0ABN2SLC4</accession>
<evidence type="ECO:0000313" key="3">
    <source>
        <dbReference type="Proteomes" id="UP001499854"/>
    </source>
</evidence>
<keyword evidence="1" id="KW-1133">Transmembrane helix</keyword>
<dbReference type="RefSeq" id="WP_344660465.1">
    <property type="nucleotide sequence ID" value="NZ_BAAAQM010000041.1"/>
</dbReference>
<gene>
    <name evidence="2" type="ORF">GCM10009838_59550</name>
</gene>
<keyword evidence="1" id="KW-0812">Transmembrane</keyword>